<evidence type="ECO:0000256" key="1">
    <source>
        <dbReference type="SAM" id="MobiDB-lite"/>
    </source>
</evidence>
<name>A0A4Y2DSV6_ARAVE</name>
<keyword evidence="3" id="KW-1185">Reference proteome</keyword>
<evidence type="ECO:0000313" key="2">
    <source>
        <dbReference type="EMBL" id="GBM19126.1"/>
    </source>
</evidence>
<protein>
    <submittedName>
        <fullName evidence="2">Uncharacterized protein</fullName>
    </submittedName>
</protein>
<dbReference type="AlphaFoldDB" id="A0A4Y2DSV6"/>
<sequence>MLSRATAALPWCPPHLKKDRCSTSDTKVGVLTTITVHVPTPPEGSMYRHRRRVTQPRGEKPLTYPETSHPHTRDAPKRVSVIW</sequence>
<dbReference type="Proteomes" id="UP000499080">
    <property type="component" value="Unassembled WGS sequence"/>
</dbReference>
<feature type="compositionally biased region" description="Basic and acidic residues" evidence="1">
    <location>
        <begin position="68"/>
        <end position="77"/>
    </location>
</feature>
<feature type="region of interest" description="Disordered" evidence="1">
    <location>
        <begin position="37"/>
        <end position="83"/>
    </location>
</feature>
<gene>
    <name evidence="2" type="ORF">AVEN_135610_1</name>
</gene>
<reference evidence="2 3" key="1">
    <citation type="journal article" date="2019" name="Sci. Rep.">
        <title>Orb-weaving spider Araneus ventricosus genome elucidates the spidroin gene catalogue.</title>
        <authorList>
            <person name="Kono N."/>
            <person name="Nakamura H."/>
            <person name="Ohtoshi R."/>
            <person name="Moran D.A.P."/>
            <person name="Shinohara A."/>
            <person name="Yoshida Y."/>
            <person name="Fujiwara M."/>
            <person name="Mori M."/>
            <person name="Tomita M."/>
            <person name="Arakawa K."/>
        </authorList>
    </citation>
    <scope>NUCLEOTIDE SEQUENCE [LARGE SCALE GENOMIC DNA]</scope>
</reference>
<evidence type="ECO:0000313" key="3">
    <source>
        <dbReference type="Proteomes" id="UP000499080"/>
    </source>
</evidence>
<comment type="caution">
    <text evidence="2">The sequence shown here is derived from an EMBL/GenBank/DDBJ whole genome shotgun (WGS) entry which is preliminary data.</text>
</comment>
<accession>A0A4Y2DSV6</accession>
<proteinExistence type="predicted"/>
<organism evidence="2 3">
    <name type="scientific">Araneus ventricosus</name>
    <name type="common">Orbweaver spider</name>
    <name type="synonym">Epeira ventricosa</name>
    <dbReference type="NCBI Taxonomy" id="182803"/>
    <lineage>
        <taxon>Eukaryota</taxon>
        <taxon>Metazoa</taxon>
        <taxon>Ecdysozoa</taxon>
        <taxon>Arthropoda</taxon>
        <taxon>Chelicerata</taxon>
        <taxon>Arachnida</taxon>
        <taxon>Araneae</taxon>
        <taxon>Araneomorphae</taxon>
        <taxon>Entelegynae</taxon>
        <taxon>Araneoidea</taxon>
        <taxon>Araneidae</taxon>
        <taxon>Araneus</taxon>
    </lineage>
</organism>
<dbReference type="EMBL" id="BGPR01000417">
    <property type="protein sequence ID" value="GBM19126.1"/>
    <property type="molecule type" value="Genomic_DNA"/>
</dbReference>